<sequence length="59" mass="6798">TLETLLLKSTKFEKEFSIVTYLPPNYNTSGDPYGSLFLFDGLWYTNPKQIPTPTILNRL</sequence>
<protein>
    <submittedName>
        <fullName evidence="1">Uncharacterized protein</fullName>
    </submittedName>
</protein>
<dbReference type="EMBL" id="BARU01011023">
    <property type="protein sequence ID" value="GAH40227.1"/>
    <property type="molecule type" value="Genomic_DNA"/>
</dbReference>
<reference evidence="1" key="1">
    <citation type="journal article" date="2014" name="Front. Microbiol.">
        <title>High frequency of phylogenetically diverse reductive dehalogenase-homologous genes in deep subseafloor sedimentary metagenomes.</title>
        <authorList>
            <person name="Kawai M."/>
            <person name="Futagami T."/>
            <person name="Toyoda A."/>
            <person name="Takaki Y."/>
            <person name="Nishi S."/>
            <person name="Hori S."/>
            <person name="Arai W."/>
            <person name="Tsubouchi T."/>
            <person name="Morono Y."/>
            <person name="Uchiyama I."/>
            <person name="Ito T."/>
            <person name="Fujiyama A."/>
            <person name="Inagaki F."/>
            <person name="Takami H."/>
        </authorList>
    </citation>
    <scope>NUCLEOTIDE SEQUENCE</scope>
    <source>
        <strain evidence="1">Expedition CK06-06</strain>
    </source>
</reference>
<feature type="non-terminal residue" evidence="1">
    <location>
        <position position="1"/>
    </location>
</feature>
<dbReference type="AlphaFoldDB" id="X1F5L0"/>
<proteinExistence type="predicted"/>
<organism evidence="1">
    <name type="scientific">marine sediment metagenome</name>
    <dbReference type="NCBI Taxonomy" id="412755"/>
    <lineage>
        <taxon>unclassified sequences</taxon>
        <taxon>metagenomes</taxon>
        <taxon>ecological metagenomes</taxon>
    </lineage>
</organism>
<dbReference type="InterPro" id="IPR029058">
    <property type="entry name" value="AB_hydrolase_fold"/>
</dbReference>
<dbReference type="Gene3D" id="3.40.50.1820">
    <property type="entry name" value="alpha/beta hydrolase"/>
    <property type="match status" value="1"/>
</dbReference>
<gene>
    <name evidence="1" type="ORF">S03H2_20823</name>
</gene>
<evidence type="ECO:0000313" key="1">
    <source>
        <dbReference type="EMBL" id="GAH40227.1"/>
    </source>
</evidence>
<comment type="caution">
    <text evidence="1">The sequence shown here is derived from an EMBL/GenBank/DDBJ whole genome shotgun (WGS) entry which is preliminary data.</text>
</comment>
<accession>X1F5L0</accession>
<name>X1F5L0_9ZZZZ</name>